<keyword evidence="3 6" id="KW-0812">Transmembrane</keyword>
<feature type="transmembrane region" description="Helical" evidence="6">
    <location>
        <begin position="101"/>
        <end position="118"/>
    </location>
</feature>
<organism evidence="7 8">
    <name type="scientific">Microlunatus soli</name>
    <dbReference type="NCBI Taxonomy" id="630515"/>
    <lineage>
        <taxon>Bacteria</taxon>
        <taxon>Bacillati</taxon>
        <taxon>Actinomycetota</taxon>
        <taxon>Actinomycetes</taxon>
        <taxon>Propionibacteriales</taxon>
        <taxon>Propionibacteriaceae</taxon>
        <taxon>Microlunatus</taxon>
    </lineage>
</organism>
<comment type="similarity">
    <text evidence="2 6">Belongs to the 4-toluene sulfonate uptake permease (TSUP) (TC 2.A.102) family.</text>
</comment>
<dbReference type="EMBL" id="LT629772">
    <property type="protein sequence ID" value="SDR86012.1"/>
    <property type="molecule type" value="Genomic_DNA"/>
</dbReference>
<evidence type="ECO:0000256" key="2">
    <source>
        <dbReference type="ARBA" id="ARBA00009142"/>
    </source>
</evidence>
<sequence length="275" mass="27346">MTALDAGALLAAAAVAGALGGALGMAGGVFIVPLLTTVAHLPWPSAVAISLVAVVASSCAATPAFLTAGLPNLRLAVLLEVPTVGGAIAGVLLADRLPTRLLYGVFALVLLVSAVQLARGRRTAPVTAPDTKPNGWRLDGSVRDGDVSLPYRVSRVPVGLGAMFGAGLLSSMLGIGSGVLKIPAMDGALRLPIKVSSATASLMIGVTAAGTAAAAVLQDGVDLSYAVPVVLGSVLGSTIGARVLVRIPNGPLRVLFFLVLLGLAVPMIMNAVGAR</sequence>
<proteinExistence type="inferred from homology"/>
<accession>A0A1H1MHC5</accession>
<feature type="transmembrane region" description="Helical" evidence="6">
    <location>
        <begin position="75"/>
        <end position="94"/>
    </location>
</feature>
<keyword evidence="5 6" id="KW-0472">Membrane</keyword>
<dbReference type="RefSeq" id="WP_197679938.1">
    <property type="nucleotide sequence ID" value="NZ_LT629772.1"/>
</dbReference>
<keyword evidence="6" id="KW-1003">Cell membrane</keyword>
<feature type="transmembrane region" description="Helical" evidence="6">
    <location>
        <begin position="252"/>
        <end position="272"/>
    </location>
</feature>
<feature type="transmembrane region" description="Helical" evidence="6">
    <location>
        <begin position="47"/>
        <end position="69"/>
    </location>
</feature>
<name>A0A1H1MHC5_9ACTN</name>
<feature type="transmembrane region" description="Helical" evidence="6">
    <location>
        <begin position="200"/>
        <end position="217"/>
    </location>
</feature>
<comment type="subcellular location">
    <subcellularLocation>
        <location evidence="6">Cell membrane</location>
        <topology evidence="6">Multi-pass membrane protein</topology>
    </subcellularLocation>
    <subcellularLocation>
        <location evidence="1">Membrane</location>
        <topology evidence="1">Multi-pass membrane protein</topology>
    </subcellularLocation>
</comment>
<dbReference type="GO" id="GO:0005886">
    <property type="term" value="C:plasma membrane"/>
    <property type="evidence" value="ECO:0007669"/>
    <property type="project" value="UniProtKB-SubCell"/>
</dbReference>
<dbReference type="PANTHER" id="PTHR43701:SF2">
    <property type="entry name" value="MEMBRANE TRANSPORTER PROTEIN YJNA-RELATED"/>
    <property type="match status" value="1"/>
</dbReference>
<dbReference type="STRING" id="630515.SAMN04489812_0132"/>
<dbReference type="PANTHER" id="PTHR43701">
    <property type="entry name" value="MEMBRANE TRANSPORTER PROTEIN MJ0441-RELATED"/>
    <property type="match status" value="1"/>
</dbReference>
<dbReference type="Pfam" id="PF01925">
    <property type="entry name" value="TauE"/>
    <property type="match status" value="1"/>
</dbReference>
<evidence type="ECO:0000256" key="3">
    <source>
        <dbReference type="ARBA" id="ARBA00022692"/>
    </source>
</evidence>
<dbReference type="InterPro" id="IPR002781">
    <property type="entry name" value="TM_pro_TauE-like"/>
</dbReference>
<dbReference type="Proteomes" id="UP000199103">
    <property type="component" value="Chromosome I"/>
</dbReference>
<evidence type="ECO:0000256" key="4">
    <source>
        <dbReference type="ARBA" id="ARBA00022989"/>
    </source>
</evidence>
<evidence type="ECO:0000256" key="6">
    <source>
        <dbReference type="RuleBase" id="RU363041"/>
    </source>
</evidence>
<feature type="transmembrane region" description="Helical" evidence="6">
    <location>
        <begin position="6"/>
        <end position="35"/>
    </location>
</feature>
<dbReference type="InterPro" id="IPR051598">
    <property type="entry name" value="TSUP/Inactive_protease-like"/>
</dbReference>
<evidence type="ECO:0000256" key="5">
    <source>
        <dbReference type="ARBA" id="ARBA00023136"/>
    </source>
</evidence>
<dbReference type="AlphaFoldDB" id="A0A1H1MHC5"/>
<evidence type="ECO:0000313" key="7">
    <source>
        <dbReference type="EMBL" id="SDR86012.1"/>
    </source>
</evidence>
<evidence type="ECO:0000313" key="8">
    <source>
        <dbReference type="Proteomes" id="UP000199103"/>
    </source>
</evidence>
<protein>
    <recommendedName>
        <fullName evidence="6">Probable membrane transporter protein</fullName>
    </recommendedName>
</protein>
<reference evidence="7 8" key="1">
    <citation type="submission" date="2016-10" db="EMBL/GenBank/DDBJ databases">
        <authorList>
            <person name="de Groot N.N."/>
        </authorList>
    </citation>
    <scope>NUCLEOTIDE SEQUENCE [LARGE SCALE GENOMIC DNA]</scope>
    <source>
        <strain evidence="7 8">DSM 21800</strain>
    </source>
</reference>
<gene>
    <name evidence="7" type="ORF">SAMN04489812_0132</name>
</gene>
<feature type="transmembrane region" description="Helical" evidence="6">
    <location>
        <begin position="223"/>
        <end position="245"/>
    </location>
</feature>
<keyword evidence="8" id="KW-1185">Reference proteome</keyword>
<keyword evidence="4 6" id="KW-1133">Transmembrane helix</keyword>
<feature type="transmembrane region" description="Helical" evidence="6">
    <location>
        <begin position="158"/>
        <end position="180"/>
    </location>
</feature>
<evidence type="ECO:0000256" key="1">
    <source>
        <dbReference type="ARBA" id="ARBA00004141"/>
    </source>
</evidence>